<dbReference type="Proteomes" id="UP001237207">
    <property type="component" value="Unassembled WGS sequence"/>
</dbReference>
<protein>
    <submittedName>
        <fullName evidence="1">PHP family Zn ribbon phosphoesterase</fullName>
    </submittedName>
</protein>
<reference evidence="1" key="1">
    <citation type="submission" date="2023-07" db="EMBL/GenBank/DDBJ databases">
        <title>Genomic Encyclopedia of Type Strains, Phase IV (KMG-IV): sequencing the most valuable type-strain genomes for metagenomic binning, comparative biology and taxonomic classification.</title>
        <authorList>
            <person name="Goeker M."/>
        </authorList>
    </citation>
    <scope>NUCLEOTIDE SEQUENCE</scope>
    <source>
        <strain evidence="1">DSM 23947</strain>
    </source>
</reference>
<dbReference type="Pfam" id="PF14169">
    <property type="entry name" value="YdjO"/>
    <property type="match status" value="1"/>
</dbReference>
<sequence>MYFSKKNIEDEPIIEDTTVFSCTSSECNCWMREDFASHDLFCPICGNHLKKEVRELPRIKN</sequence>
<dbReference type="RefSeq" id="WP_307257538.1">
    <property type="nucleotide sequence ID" value="NZ_JAUSUC010000021.1"/>
</dbReference>
<comment type="caution">
    <text evidence="1">The sequence shown here is derived from an EMBL/GenBank/DDBJ whole genome shotgun (WGS) entry which is preliminary data.</text>
</comment>
<keyword evidence="2" id="KW-1185">Reference proteome</keyword>
<dbReference type="AlphaFoldDB" id="A0AAJ1WKV4"/>
<proteinExistence type="predicted"/>
<dbReference type="EMBL" id="JAUSUC010000021">
    <property type="protein sequence ID" value="MDQ0215536.1"/>
    <property type="molecule type" value="Genomic_DNA"/>
</dbReference>
<evidence type="ECO:0000313" key="1">
    <source>
        <dbReference type="EMBL" id="MDQ0215536.1"/>
    </source>
</evidence>
<gene>
    <name evidence="1" type="ORF">J2S13_001954</name>
</gene>
<dbReference type="InterPro" id="IPR025916">
    <property type="entry name" value="YdjO"/>
</dbReference>
<accession>A0AAJ1WKV4</accession>
<organism evidence="1 2">
    <name type="scientific">Oikeobacillus pervagus</name>
    <dbReference type="NCBI Taxonomy" id="1325931"/>
    <lineage>
        <taxon>Bacteria</taxon>
        <taxon>Bacillati</taxon>
        <taxon>Bacillota</taxon>
        <taxon>Bacilli</taxon>
        <taxon>Bacillales</taxon>
        <taxon>Bacillaceae</taxon>
        <taxon>Oikeobacillus</taxon>
    </lineage>
</organism>
<evidence type="ECO:0000313" key="2">
    <source>
        <dbReference type="Proteomes" id="UP001237207"/>
    </source>
</evidence>
<name>A0AAJ1WKV4_9BACI</name>